<dbReference type="Proteomes" id="UP000270036">
    <property type="component" value="Chromosome"/>
</dbReference>
<dbReference type="Gene3D" id="2.60.40.10">
    <property type="entry name" value="Immunoglobulins"/>
    <property type="match status" value="2"/>
</dbReference>
<dbReference type="SUPFAM" id="SSF49265">
    <property type="entry name" value="Fibronectin type III"/>
    <property type="match status" value="1"/>
</dbReference>
<keyword evidence="1 2" id="KW-0732">Signal</keyword>
<feature type="chain" id="PRO_5019255478" evidence="2">
    <location>
        <begin position="21"/>
        <end position="784"/>
    </location>
</feature>
<evidence type="ECO:0000313" key="4">
    <source>
        <dbReference type="EMBL" id="KEY20248.1"/>
    </source>
</evidence>
<dbReference type="InterPro" id="IPR013783">
    <property type="entry name" value="Ig-like_fold"/>
</dbReference>
<dbReference type="InterPro" id="IPR036116">
    <property type="entry name" value="FN3_sf"/>
</dbReference>
<dbReference type="Pfam" id="PF20009">
    <property type="entry name" value="GEVED"/>
    <property type="match status" value="2"/>
</dbReference>
<reference evidence="4 6" key="1">
    <citation type="submission" date="2014-07" db="EMBL/GenBank/DDBJ databases">
        <authorList>
            <person name="Pisani N.G."/>
            <person name="Newman J.D."/>
        </authorList>
    </citation>
    <scope>NUCLEOTIDE SEQUENCE [LARGE SCALE GENOMIC DNA]</scope>
    <source>
        <strain evidence="4 6">LMG 24720</strain>
    </source>
</reference>
<dbReference type="Proteomes" id="UP000028349">
    <property type="component" value="Unassembled WGS sequence"/>
</dbReference>
<dbReference type="NCBIfam" id="TIGR04183">
    <property type="entry name" value="Por_Secre_tail"/>
    <property type="match status" value="1"/>
</dbReference>
<accession>A0A448NV64</accession>
<dbReference type="KEGG" id="cant:NCTC13489_02901"/>
<evidence type="ECO:0000313" key="6">
    <source>
        <dbReference type="Proteomes" id="UP000028349"/>
    </source>
</evidence>
<dbReference type="Pfam" id="PF18962">
    <property type="entry name" value="Por_Secre_tail"/>
    <property type="match status" value="1"/>
</dbReference>
<dbReference type="InterPro" id="IPR003961">
    <property type="entry name" value="FN3_dom"/>
</dbReference>
<proteinExistence type="predicted"/>
<dbReference type="InterPro" id="IPR026444">
    <property type="entry name" value="Secre_tail"/>
</dbReference>
<organism evidence="5 7">
    <name type="scientific">Kaistella antarctica</name>
    <dbReference type="NCBI Taxonomy" id="266748"/>
    <lineage>
        <taxon>Bacteria</taxon>
        <taxon>Pseudomonadati</taxon>
        <taxon>Bacteroidota</taxon>
        <taxon>Flavobacteriia</taxon>
        <taxon>Flavobacteriales</taxon>
        <taxon>Weeksellaceae</taxon>
        <taxon>Chryseobacterium group</taxon>
        <taxon>Kaistella</taxon>
    </lineage>
</organism>
<feature type="domain" description="Fibronectin type-III" evidence="3">
    <location>
        <begin position="444"/>
        <end position="532"/>
    </location>
</feature>
<dbReference type="AlphaFoldDB" id="A0A448NV64"/>
<sequence>MKKFLLSCFIALGITSSAQYNYMGDFENPGFSPTTYKQFGGGSQFAGAACNGGFGGQLLPTAAITQTGYMVDLNTIGQTNNGQKIDFSVSYKKASGVAGTLQLAYFLYDSVAGNWRINLVGSPVTLATAALTTCTTLSATLPSGTIQIGDIVGLGAWFVRSGTANAGIFLDDINLTQEVVSTPPGCATIVSPANGSVISAGTANMAWNAVATAVNYKVKIGTTPGGTDVFNGTVAGTDLNISLAKSTMYYASVVPSNLNGDATGCTEISFTTNTSIAYCGGIVSSSPAATYPIASVTLNGTTHSSSAAVGSPAYEDFTADVFNVKSGSTYTLSAVTTGLGTNVFAMTVFIDWNEDGDFNDAGERYFQSPLVSGTGNPINLSGSIAVPAGTTVGTKRMRVKYNFQGSSTVPQSMIADPCSDMTNGQVEDYSVSVTLLTAAPVCTTVTNPTAGAVGVPTNATMTWNPATDASGYKLYIGTTAGGTDVANGLVVSGTSYNLALTPFTMYYAKVVPFNSIGDAVGCTEISFTSGDISYCAPVPGYTNIEPTTNVTFAGIDNTTDATVGGTPAYEQFLGQIAQVRRGGTYPISMNANTDGASFRHFFAVFMDWNHDGDFDDAGEQYFTTVPDFKFVLGSDGTGAPATGNIVIPADAKLGQTRMRVKSAYYGASGPNTNPNLANFANGCSTVGSTFGQVEDYTVNVDVSAATSNVDKNKVSVYPNPFQDVLKISDVKGVKSISVSDVSGRQVKNLKPTAELNLSELKTGLYIVTLNMEDGTVKSFKAIKK</sequence>
<gene>
    <name evidence="4" type="ORF">HY04_03330</name>
    <name evidence="5" type="ORF">NCTC13489_02901</name>
</gene>
<dbReference type="EMBL" id="JPEP01000001">
    <property type="protein sequence ID" value="KEY20248.1"/>
    <property type="molecule type" value="Genomic_DNA"/>
</dbReference>
<dbReference type="STRING" id="266748.HY04_03330"/>
<name>A0A448NV64_9FLAO</name>
<dbReference type="InterPro" id="IPR045474">
    <property type="entry name" value="GEVED"/>
</dbReference>
<dbReference type="PROSITE" id="PS50853">
    <property type="entry name" value="FN3"/>
    <property type="match status" value="1"/>
</dbReference>
<evidence type="ECO:0000256" key="1">
    <source>
        <dbReference type="ARBA" id="ARBA00022729"/>
    </source>
</evidence>
<keyword evidence="6" id="KW-1185">Reference proteome</keyword>
<dbReference type="OrthoDB" id="9813840at2"/>
<dbReference type="RefSeq" id="WP_034717085.1">
    <property type="nucleotide sequence ID" value="NZ_FOIX01000002.1"/>
</dbReference>
<dbReference type="EMBL" id="LR134441">
    <property type="protein sequence ID" value="VEI01662.1"/>
    <property type="molecule type" value="Genomic_DNA"/>
</dbReference>
<evidence type="ECO:0000259" key="3">
    <source>
        <dbReference type="PROSITE" id="PS50853"/>
    </source>
</evidence>
<evidence type="ECO:0000313" key="5">
    <source>
        <dbReference type="EMBL" id="VEI01662.1"/>
    </source>
</evidence>
<evidence type="ECO:0000313" key="7">
    <source>
        <dbReference type="Proteomes" id="UP000270036"/>
    </source>
</evidence>
<dbReference type="CDD" id="cd00063">
    <property type="entry name" value="FN3"/>
    <property type="match status" value="1"/>
</dbReference>
<feature type="signal peptide" evidence="2">
    <location>
        <begin position="1"/>
        <end position="20"/>
    </location>
</feature>
<protein>
    <submittedName>
        <fullName evidence="5">Por secretion system C-terminal sorting domain</fullName>
    </submittedName>
</protein>
<reference evidence="5 7" key="2">
    <citation type="submission" date="2018-12" db="EMBL/GenBank/DDBJ databases">
        <authorList>
            <consortium name="Pathogen Informatics"/>
        </authorList>
    </citation>
    <scope>NUCLEOTIDE SEQUENCE [LARGE SCALE GENOMIC DNA]</scope>
    <source>
        <strain evidence="5 7">NCTC13489</strain>
    </source>
</reference>
<evidence type="ECO:0000256" key="2">
    <source>
        <dbReference type="SAM" id="SignalP"/>
    </source>
</evidence>